<dbReference type="PANTHER" id="PTHR13601">
    <property type="entry name" value="GAMETOGENETIN-BINDING PROTEIN 2"/>
    <property type="match status" value="1"/>
</dbReference>
<protein>
    <recommendedName>
        <fullName evidence="5">Gametogenetin-binding protein 2</fullName>
    </recommendedName>
</protein>
<dbReference type="OrthoDB" id="2422440at2759"/>
<dbReference type="Proteomes" id="UP000681722">
    <property type="component" value="Unassembled WGS sequence"/>
</dbReference>
<sequence length="777" mass="88947">MHCCDNIPSKSVARLVAICQKEELSSFETRQIPISIDDTLIMKLQFDNCYLSCDQIRYIKPKSYDTFLQRYQTLTHDEILETFCVPSSQLHSVVANSVTCIGCRKSIENFLKSIIQYRHPALEPLCVTEQGTLTLKETYCLDPQNIYTLLYVNGSKLNTFIDSIPKSKKNRRCYIHSLDKSRSINDWQEIWERMSQECREEAILVDTDGLLDTLENYLGKHKFCSECKTKVLRAYDILVDNVDHTGEKGFCPALYDGLRCCPHDKHIHVQAEKVFVGTLILRAEQEIQGSRRERHAKTLDIAQEEILTCVGIYLYERFHKICQTMRSEEQTWQLLCYIGIDCLRRSFEVAVERKQGFSTLELLCEEFRAEEEVQTLKKQQRRLKRKLRRQTKNHDTNELIENVIKTTKTSNNDLVSTPTPVVISNRRRNSSCGSKCNYSSKINRSSISNKKPSQQLINETNDINNVLCDRTFPSSSFSKVQSCSSSLLSCSAHTKKPIHRSIHTNSESWSEQTAIATPLVQENELVHHYRCPLSERNNGSCQCAKDVCSKQEQSESYLCENVQQLSSTFSCSQETLFSSSSSSSSSRICGCQEQNSVQESSRCSTTDGTRTDLGYSSGPDDSCSTDACECSSTCVACSANDHSAAVCPTLNDEESCCCIPSHCNHNRIDCNTKHLGQTVDTCPCSVSLYQKTVELSDVYRTRKLKLELCHEWPYFEMHLKHIWNGTEDDLSMDNNCTSLISDEDLRQYEMAEPIFSQKRSQLREILRKRFQEKRIIF</sequence>
<dbReference type="EMBL" id="CAJOBC010000553">
    <property type="protein sequence ID" value="CAF3599874.1"/>
    <property type="molecule type" value="Genomic_DNA"/>
</dbReference>
<keyword evidence="4" id="KW-1185">Reference proteome</keyword>
<dbReference type="EMBL" id="CAJNOQ010000553">
    <property type="protein sequence ID" value="CAF0813951.1"/>
    <property type="molecule type" value="Genomic_DNA"/>
</dbReference>
<gene>
    <name evidence="2" type="ORF">GPM918_LOCUS4183</name>
    <name evidence="3" type="ORF">SRO942_LOCUS4183</name>
</gene>
<evidence type="ECO:0008006" key="5">
    <source>
        <dbReference type="Google" id="ProtNLM"/>
    </source>
</evidence>
<dbReference type="AlphaFoldDB" id="A0A813THI5"/>
<evidence type="ECO:0000313" key="3">
    <source>
        <dbReference type="EMBL" id="CAF3599874.1"/>
    </source>
</evidence>
<accession>A0A813THI5</accession>
<dbReference type="GO" id="GO:0005634">
    <property type="term" value="C:nucleus"/>
    <property type="evidence" value="ECO:0007669"/>
    <property type="project" value="TreeGrafter"/>
</dbReference>
<evidence type="ECO:0000256" key="1">
    <source>
        <dbReference type="SAM" id="Coils"/>
    </source>
</evidence>
<organism evidence="2 4">
    <name type="scientific">Didymodactylos carnosus</name>
    <dbReference type="NCBI Taxonomy" id="1234261"/>
    <lineage>
        <taxon>Eukaryota</taxon>
        <taxon>Metazoa</taxon>
        <taxon>Spiralia</taxon>
        <taxon>Gnathifera</taxon>
        <taxon>Rotifera</taxon>
        <taxon>Eurotatoria</taxon>
        <taxon>Bdelloidea</taxon>
        <taxon>Philodinida</taxon>
        <taxon>Philodinidae</taxon>
        <taxon>Didymodactylos</taxon>
    </lineage>
</organism>
<feature type="coiled-coil region" evidence="1">
    <location>
        <begin position="366"/>
        <end position="393"/>
    </location>
</feature>
<evidence type="ECO:0000313" key="2">
    <source>
        <dbReference type="EMBL" id="CAF0813951.1"/>
    </source>
</evidence>
<dbReference type="PANTHER" id="PTHR13601:SF2">
    <property type="entry name" value="GAMETOGENETIN-BINDING PROTEIN 2"/>
    <property type="match status" value="1"/>
</dbReference>
<name>A0A813THI5_9BILA</name>
<proteinExistence type="predicted"/>
<keyword evidence="1" id="KW-0175">Coiled coil</keyword>
<evidence type="ECO:0000313" key="4">
    <source>
        <dbReference type="Proteomes" id="UP000663829"/>
    </source>
</evidence>
<dbReference type="Proteomes" id="UP000663829">
    <property type="component" value="Unassembled WGS sequence"/>
</dbReference>
<dbReference type="InterPro" id="IPR026073">
    <property type="entry name" value="GGNBP2"/>
</dbReference>
<dbReference type="GO" id="GO:0005737">
    <property type="term" value="C:cytoplasm"/>
    <property type="evidence" value="ECO:0007669"/>
    <property type="project" value="TreeGrafter"/>
</dbReference>
<comment type="caution">
    <text evidence="2">The sequence shown here is derived from an EMBL/GenBank/DDBJ whole genome shotgun (WGS) entry which is preliminary data.</text>
</comment>
<reference evidence="2" key="1">
    <citation type="submission" date="2021-02" db="EMBL/GenBank/DDBJ databases">
        <authorList>
            <person name="Nowell W R."/>
        </authorList>
    </citation>
    <scope>NUCLEOTIDE SEQUENCE</scope>
</reference>